<dbReference type="RefSeq" id="WP_377045371.1">
    <property type="nucleotide sequence ID" value="NZ_JBHLUN010000010.1"/>
</dbReference>
<dbReference type="InterPro" id="IPR051916">
    <property type="entry name" value="GPI-anchor_lipid_remodeler"/>
</dbReference>
<keyword evidence="3" id="KW-0540">Nuclease</keyword>
<keyword evidence="4" id="KW-1185">Reference proteome</keyword>
<evidence type="ECO:0000313" key="4">
    <source>
        <dbReference type="Proteomes" id="UP001589865"/>
    </source>
</evidence>
<dbReference type="PANTHER" id="PTHR14859">
    <property type="entry name" value="CALCOFLUOR WHITE HYPERSENSITIVE PROTEIN PRECURSOR"/>
    <property type="match status" value="1"/>
</dbReference>
<dbReference type="SUPFAM" id="SSF56219">
    <property type="entry name" value="DNase I-like"/>
    <property type="match status" value="1"/>
</dbReference>
<protein>
    <submittedName>
        <fullName evidence="3">Endonuclease/exonuclease/phosphatase family protein</fullName>
    </submittedName>
</protein>
<dbReference type="GO" id="GO:0004519">
    <property type="term" value="F:endonuclease activity"/>
    <property type="evidence" value="ECO:0007669"/>
    <property type="project" value="UniProtKB-KW"/>
</dbReference>
<dbReference type="InterPro" id="IPR036691">
    <property type="entry name" value="Endo/exonu/phosph_ase_sf"/>
</dbReference>
<sequence>MPDGLEAPEPSRRRRFWRREPRLRHAGAPHAPPAAEGAHAPLRVMSWNIHAGICPAGRYDLNRVIALARRHAPDILALQEVEGRGRAAEAPFRQLCEALGGHSVEAPTLGTAGPDGAYGHMLISRWPITDAAVHDISCPGREPRAAIAATVQAPGGPLRVIAAHFGLRGGERRFQATKLAALAKATDLPVLAMGDFNEWSWRGAVDGALLSVMPGRTRQRTFPVARPLFSLDRIYARPRGLLRRSWTDAAAREASDHLPVLAEIVLPPPAA</sequence>
<evidence type="ECO:0000256" key="1">
    <source>
        <dbReference type="SAM" id="MobiDB-lite"/>
    </source>
</evidence>
<keyword evidence="3" id="KW-0255">Endonuclease</keyword>
<dbReference type="EMBL" id="JBHLUN010000010">
    <property type="protein sequence ID" value="MFC0409622.1"/>
    <property type="molecule type" value="Genomic_DNA"/>
</dbReference>
<dbReference type="Proteomes" id="UP001589865">
    <property type="component" value="Unassembled WGS sequence"/>
</dbReference>
<comment type="caution">
    <text evidence="3">The sequence shown here is derived from an EMBL/GenBank/DDBJ whole genome shotgun (WGS) entry which is preliminary data.</text>
</comment>
<reference evidence="3 4" key="1">
    <citation type="submission" date="2024-09" db="EMBL/GenBank/DDBJ databases">
        <authorList>
            <person name="Sun Q."/>
            <person name="Mori K."/>
        </authorList>
    </citation>
    <scope>NUCLEOTIDE SEQUENCE [LARGE SCALE GENOMIC DNA]</scope>
    <source>
        <strain evidence="3 4">TBRC 5777</strain>
    </source>
</reference>
<feature type="domain" description="Endonuclease/exonuclease/phosphatase" evidence="2">
    <location>
        <begin position="45"/>
        <end position="257"/>
    </location>
</feature>
<keyword evidence="3" id="KW-0378">Hydrolase</keyword>
<feature type="compositionally biased region" description="Basic residues" evidence="1">
    <location>
        <begin position="12"/>
        <end position="27"/>
    </location>
</feature>
<gene>
    <name evidence="3" type="ORF">ACFFGY_15320</name>
</gene>
<evidence type="ECO:0000259" key="2">
    <source>
        <dbReference type="Pfam" id="PF03372"/>
    </source>
</evidence>
<organism evidence="3 4">
    <name type="scientific">Roseomonas elaeocarpi</name>
    <dbReference type="NCBI Taxonomy" id="907779"/>
    <lineage>
        <taxon>Bacteria</taxon>
        <taxon>Pseudomonadati</taxon>
        <taxon>Pseudomonadota</taxon>
        <taxon>Alphaproteobacteria</taxon>
        <taxon>Acetobacterales</taxon>
        <taxon>Roseomonadaceae</taxon>
        <taxon>Roseomonas</taxon>
    </lineage>
</organism>
<dbReference type="InterPro" id="IPR005135">
    <property type="entry name" value="Endo/exonuclease/phosphatase"/>
</dbReference>
<evidence type="ECO:0000313" key="3">
    <source>
        <dbReference type="EMBL" id="MFC0409622.1"/>
    </source>
</evidence>
<dbReference type="Gene3D" id="3.60.10.10">
    <property type="entry name" value="Endonuclease/exonuclease/phosphatase"/>
    <property type="match status" value="1"/>
</dbReference>
<proteinExistence type="predicted"/>
<feature type="region of interest" description="Disordered" evidence="1">
    <location>
        <begin position="1"/>
        <end position="35"/>
    </location>
</feature>
<dbReference type="Pfam" id="PF03372">
    <property type="entry name" value="Exo_endo_phos"/>
    <property type="match status" value="1"/>
</dbReference>
<accession>A0ABV6JWC0</accession>
<name>A0ABV6JWC0_9PROT</name>
<dbReference type="PANTHER" id="PTHR14859:SF1">
    <property type="entry name" value="PGAP2-INTERACTING PROTEIN"/>
    <property type="match status" value="1"/>
</dbReference>